<dbReference type="Gene3D" id="3.30.360.10">
    <property type="entry name" value="Dihydrodipicolinate Reductase, domain 2"/>
    <property type="match status" value="1"/>
</dbReference>
<dbReference type="InterPro" id="IPR050463">
    <property type="entry name" value="Gfo/Idh/MocA_oxidrdct_glycsds"/>
</dbReference>
<dbReference type="PROSITE" id="PS51318">
    <property type="entry name" value="TAT"/>
    <property type="match status" value="1"/>
</dbReference>
<evidence type="ECO:0000313" key="3">
    <source>
        <dbReference type="EMBL" id="SVB17628.1"/>
    </source>
</evidence>
<dbReference type="SUPFAM" id="SSF51735">
    <property type="entry name" value="NAD(P)-binding Rossmann-fold domains"/>
    <property type="match status" value="1"/>
</dbReference>
<accession>A0A382BUY2</accession>
<dbReference type="SUPFAM" id="SSF55347">
    <property type="entry name" value="Glyceraldehyde-3-phosphate dehydrogenase-like, C-terminal domain"/>
    <property type="match status" value="1"/>
</dbReference>
<dbReference type="InterPro" id="IPR036291">
    <property type="entry name" value="NAD(P)-bd_dom_sf"/>
</dbReference>
<evidence type="ECO:0000259" key="2">
    <source>
        <dbReference type="Pfam" id="PF19051"/>
    </source>
</evidence>
<name>A0A382BUY2_9ZZZZ</name>
<dbReference type="InterPro" id="IPR019546">
    <property type="entry name" value="TAT_signal_bac_arc"/>
</dbReference>
<organism evidence="3">
    <name type="scientific">marine metagenome</name>
    <dbReference type="NCBI Taxonomy" id="408172"/>
    <lineage>
        <taxon>unclassified sequences</taxon>
        <taxon>metagenomes</taxon>
        <taxon>ecological metagenomes</taxon>
    </lineage>
</organism>
<reference evidence="3" key="1">
    <citation type="submission" date="2018-05" db="EMBL/GenBank/DDBJ databases">
        <authorList>
            <person name="Lanie J.A."/>
            <person name="Ng W.-L."/>
            <person name="Kazmierczak K.M."/>
            <person name="Andrzejewski T.M."/>
            <person name="Davidsen T.M."/>
            <person name="Wayne K.J."/>
            <person name="Tettelin H."/>
            <person name="Glass J.I."/>
            <person name="Rusch D."/>
            <person name="Podicherti R."/>
            <person name="Tsui H.-C.T."/>
            <person name="Winkler M.E."/>
        </authorList>
    </citation>
    <scope>NUCLEOTIDE SEQUENCE</scope>
</reference>
<feature type="domain" description="Gfo/Idh/MocA-like oxidoreductase bacterial type C-terminal" evidence="2">
    <location>
        <begin position="204"/>
        <end position="425"/>
    </location>
</feature>
<dbReference type="Pfam" id="PF01408">
    <property type="entry name" value="GFO_IDH_MocA"/>
    <property type="match status" value="1"/>
</dbReference>
<dbReference type="NCBIfam" id="TIGR01409">
    <property type="entry name" value="TAT_signal_seq"/>
    <property type="match status" value="1"/>
</dbReference>
<feature type="domain" description="Gfo/Idh/MocA-like oxidoreductase N-terminal" evidence="1">
    <location>
        <begin position="40"/>
        <end position="162"/>
    </location>
</feature>
<dbReference type="InterPro" id="IPR006311">
    <property type="entry name" value="TAT_signal"/>
</dbReference>
<sequence>MKVSILNRRRFLQHSAAGVTAAAMAKRHSLHAANKAANKLRVGVMGLGRGMAHVKNYLKLSDVEVAYVCDVDDNRTANGLSVVTKSQEAACRGITDLRRMLDDPHLDAISIAAPNFWHAPATILGCQAGKHVYVEKPGSHNAAEAGLMVAAARKHKRLVQMGNQRRSYPLIIEAVQRMHEGVIGRVLASRSFYNSSRGSIGKGKPAPVPKHLNYDLWQGPAPERPYKDNLIPYNWHWHWHYGGGEMANNGVHALDLARWGLGVDLPQRVTYGGGRYHFDDDQESPDTGTALFDFGNCTAIWDQSSCLRRKHEALPFVVFYGDNGTLTMTTGNKYIIHDLAGKEVETKSQPAGDILHFTNFVNAIRNGEKLNAEIGDGQVSTLLCHLANMAWRSGSTVDFDPAKRSIVDNPAAAKLWAREYRPGWEPQV</sequence>
<proteinExistence type="predicted"/>
<dbReference type="EMBL" id="UINC01031491">
    <property type="protein sequence ID" value="SVB17628.1"/>
    <property type="molecule type" value="Genomic_DNA"/>
</dbReference>
<dbReference type="GO" id="GO:0000166">
    <property type="term" value="F:nucleotide binding"/>
    <property type="evidence" value="ECO:0007669"/>
    <property type="project" value="InterPro"/>
</dbReference>
<gene>
    <name evidence="3" type="ORF">METZ01_LOCUS170482</name>
</gene>
<dbReference type="InterPro" id="IPR043906">
    <property type="entry name" value="Gfo/Idh/MocA_OxRdtase_bact_C"/>
</dbReference>
<dbReference type="Gene3D" id="3.40.50.720">
    <property type="entry name" value="NAD(P)-binding Rossmann-like Domain"/>
    <property type="match status" value="1"/>
</dbReference>
<dbReference type="PANTHER" id="PTHR43818:SF5">
    <property type="entry name" value="OXIDOREDUCTASE FAMILY PROTEIN"/>
    <property type="match status" value="1"/>
</dbReference>
<dbReference type="Pfam" id="PF19051">
    <property type="entry name" value="GFO_IDH_MocA_C2"/>
    <property type="match status" value="1"/>
</dbReference>
<dbReference type="InterPro" id="IPR000683">
    <property type="entry name" value="Gfo/Idh/MocA-like_OxRdtase_N"/>
</dbReference>
<dbReference type="AlphaFoldDB" id="A0A382BUY2"/>
<dbReference type="PANTHER" id="PTHR43818">
    <property type="entry name" value="BCDNA.GH03377"/>
    <property type="match status" value="1"/>
</dbReference>
<evidence type="ECO:0008006" key="4">
    <source>
        <dbReference type="Google" id="ProtNLM"/>
    </source>
</evidence>
<evidence type="ECO:0000259" key="1">
    <source>
        <dbReference type="Pfam" id="PF01408"/>
    </source>
</evidence>
<protein>
    <recommendedName>
        <fullName evidence="4">Gfo/Idh/MocA-like oxidoreductase N-terminal domain-containing protein</fullName>
    </recommendedName>
</protein>